<reference evidence="3" key="1">
    <citation type="journal article" date="2024" name="Int. J. Syst. Evol. Microbiol.">
        <title>Turicibacter faecis sp. nov., isolated from faeces of heart failure mouse model.</title>
        <authorList>
            <person name="Imamura Y."/>
            <person name="Motooka D."/>
            <person name="Nakajima Y."/>
            <person name="Ito S."/>
            <person name="Kitakaze M."/>
            <person name="Iida T."/>
            <person name="Nakamura S."/>
        </authorList>
    </citation>
    <scope>NUCLEOTIDE SEQUENCE</scope>
    <source>
        <strain evidence="3">TC023</strain>
    </source>
</reference>
<keyword evidence="2" id="KW-0812">Transmembrane</keyword>
<feature type="transmembrane region" description="Helical" evidence="2">
    <location>
        <begin position="66"/>
        <end position="86"/>
    </location>
</feature>
<dbReference type="EMBL" id="AP028127">
    <property type="protein sequence ID" value="BEH91896.1"/>
    <property type="molecule type" value="Genomic_DNA"/>
</dbReference>
<feature type="transmembrane region" description="Helical" evidence="2">
    <location>
        <begin position="6"/>
        <end position="29"/>
    </location>
</feature>
<protein>
    <recommendedName>
        <fullName evidence="5">Spore cortex biosynthesis protein YabQ</fullName>
    </recommendedName>
</protein>
<dbReference type="Proteomes" id="UP001432099">
    <property type="component" value="Chromosome"/>
</dbReference>
<keyword evidence="4" id="KW-1185">Reference proteome</keyword>
<sequence>MSLQVQFQLMVHVLLYGIFIGVTLDFTYIVKEILFNHSIQWVIIVMYWLIQIPLTFIYIYNVNEGIFHLYILLFLVVGAIIYFKFLKQPLHRDLEMLGESLFTVAHFIKKVVNILVISPIMFIYKLVSDIIMLFLRILKLLFYTPLAKLGKSISSKKKKKEKRRRGRKKVNSSTEE</sequence>
<name>A0ABN6ZE21_9FIRM</name>
<gene>
    <name evidence="3" type="ORF">T23_19980</name>
</gene>
<evidence type="ECO:0000256" key="1">
    <source>
        <dbReference type="SAM" id="MobiDB-lite"/>
    </source>
</evidence>
<keyword evidence="2" id="KW-0472">Membrane</keyword>
<dbReference type="NCBIfam" id="TIGR02893">
    <property type="entry name" value="spore_yabQ"/>
    <property type="match status" value="1"/>
</dbReference>
<evidence type="ECO:0000256" key="2">
    <source>
        <dbReference type="SAM" id="Phobius"/>
    </source>
</evidence>
<dbReference type="RefSeq" id="WP_161832230.1">
    <property type="nucleotide sequence ID" value="NZ_AP028127.1"/>
</dbReference>
<organism evidence="3 4">
    <name type="scientific">Turicibacter faecis</name>
    <dbReference type="NCBI Taxonomy" id="2963365"/>
    <lineage>
        <taxon>Bacteria</taxon>
        <taxon>Bacillati</taxon>
        <taxon>Bacillota</taxon>
        <taxon>Erysipelotrichia</taxon>
        <taxon>Erysipelotrichales</taxon>
        <taxon>Turicibacteraceae</taxon>
        <taxon>Turicibacter</taxon>
    </lineage>
</organism>
<accession>A0ABN6ZE21</accession>
<evidence type="ECO:0008006" key="5">
    <source>
        <dbReference type="Google" id="ProtNLM"/>
    </source>
</evidence>
<feature type="compositionally biased region" description="Basic residues" evidence="1">
    <location>
        <begin position="154"/>
        <end position="170"/>
    </location>
</feature>
<feature type="region of interest" description="Disordered" evidence="1">
    <location>
        <begin position="153"/>
        <end position="176"/>
    </location>
</feature>
<evidence type="ECO:0000313" key="4">
    <source>
        <dbReference type="Proteomes" id="UP001432099"/>
    </source>
</evidence>
<dbReference type="Pfam" id="PF09578">
    <property type="entry name" value="Spore_YabQ"/>
    <property type="match status" value="1"/>
</dbReference>
<evidence type="ECO:0000313" key="3">
    <source>
        <dbReference type="EMBL" id="BEH91896.1"/>
    </source>
</evidence>
<keyword evidence="2" id="KW-1133">Transmembrane helix</keyword>
<proteinExistence type="predicted"/>
<dbReference type="InterPro" id="IPR019074">
    <property type="entry name" value="YabQ"/>
</dbReference>
<feature type="transmembrane region" description="Helical" evidence="2">
    <location>
        <begin position="41"/>
        <end position="60"/>
    </location>
</feature>